<keyword evidence="2" id="KW-1185">Reference proteome</keyword>
<name>A0A9P0H5G0_NEZVI</name>
<protein>
    <submittedName>
        <fullName evidence="1">Uncharacterized protein</fullName>
    </submittedName>
</protein>
<evidence type="ECO:0000313" key="2">
    <source>
        <dbReference type="Proteomes" id="UP001152798"/>
    </source>
</evidence>
<accession>A0A9P0H5G0</accession>
<dbReference type="AlphaFoldDB" id="A0A9P0H5G0"/>
<evidence type="ECO:0000313" key="1">
    <source>
        <dbReference type="EMBL" id="CAH1395782.1"/>
    </source>
</evidence>
<dbReference type="Proteomes" id="UP001152798">
    <property type="component" value="Chromosome 3"/>
</dbReference>
<organism evidence="1 2">
    <name type="scientific">Nezara viridula</name>
    <name type="common">Southern green stink bug</name>
    <name type="synonym">Cimex viridulus</name>
    <dbReference type="NCBI Taxonomy" id="85310"/>
    <lineage>
        <taxon>Eukaryota</taxon>
        <taxon>Metazoa</taxon>
        <taxon>Ecdysozoa</taxon>
        <taxon>Arthropoda</taxon>
        <taxon>Hexapoda</taxon>
        <taxon>Insecta</taxon>
        <taxon>Pterygota</taxon>
        <taxon>Neoptera</taxon>
        <taxon>Paraneoptera</taxon>
        <taxon>Hemiptera</taxon>
        <taxon>Heteroptera</taxon>
        <taxon>Panheteroptera</taxon>
        <taxon>Pentatomomorpha</taxon>
        <taxon>Pentatomoidea</taxon>
        <taxon>Pentatomidae</taxon>
        <taxon>Pentatominae</taxon>
        <taxon>Nezara</taxon>
    </lineage>
</organism>
<gene>
    <name evidence="1" type="ORF">NEZAVI_LOCUS5991</name>
</gene>
<dbReference type="EMBL" id="OV725079">
    <property type="protein sequence ID" value="CAH1395782.1"/>
    <property type="molecule type" value="Genomic_DNA"/>
</dbReference>
<reference evidence="1" key="1">
    <citation type="submission" date="2022-01" db="EMBL/GenBank/DDBJ databases">
        <authorList>
            <person name="King R."/>
        </authorList>
    </citation>
    <scope>NUCLEOTIDE SEQUENCE</scope>
</reference>
<sequence length="77" mass="8677">MHQSIHSRILRVLSLLNAVEIRWRMCGIGLLWQWVIDSRRLAWSGAASLTAVGLSWFSLRPRHGSTVDMALSSSDCL</sequence>
<proteinExistence type="predicted"/>